<dbReference type="GO" id="GO:0016020">
    <property type="term" value="C:membrane"/>
    <property type="evidence" value="ECO:0007669"/>
    <property type="project" value="UniProtKB-SubCell"/>
</dbReference>
<comment type="similarity">
    <text evidence="2 6">Belongs to the GDT1 family.</text>
</comment>
<dbReference type="Pfam" id="PF01169">
    <property type="entry name" value="GDT1"/>
    <property type="match status" value="2"/>
</dbReference>
<organism evidence="7 8">
    <name type="scientific">Parashewanella spongiae</name>
    <dbReference type="NCBI Taxonomy" id="342950"/>
    <lineage>
        <taxon>Bacteria</taxon>
        <taxon>Pseudomonadati</taxon>
        <taxon>Pseudomonadota</taxon>
        <taxon>Gammaproteobacteria</taxon>
        <taxon>Alteromonadales</taxon>
        <taxon>Shewanellaceae</taxon>
        <taxon>Parashewanella</taxon>
    </lineage>
</organism>
<accession>A0A3A6U7F0</accession>
<dbReference type="AlphaFoldDB" id="A0A3A6U7F0"/>
<keyword evidence="8" id="KW-1185">Reference proteome</keyword>
<comment type="subcellular location">
    <subcellularLocation>
        <location evidence="1 6">Membrane</location>
        <topology evidence="1 6">Multi-pass membrane protein</topology>
    </subcellularLocation>
</comment>
<keyword evidence="5 6" id="KW-0472">Membrane</keyword>
<gene>
    <name evidence="7" type="ORF">D5R81_07525</name>
</gene>
<proteinExistence type="inferred from homology"/>
<sequence>MEALFISAFSVAIAEIGDKTQLLALLLAARFSNRTAIISGMLVATVMNHFLAAIVGEWISGWFNPLYVKYIIALSFFGVAAWILIPDKLESEESKWYRYGPFLATLLLFFIAEMGDKTQVATVLLAAKYQQLAPVITGTTIGVLLANVPVVFIGHFSAEKLPLKWIRISCACLFTIIGISTLLI</sequence>
<dbReference type="EMBL" id="QYYH01000036">
    <property type="protein sequence ID" value="RJY17825.1"/>
    <property type="molecule type" value="Genomic_DNA"/>
</dbReference>
<evidence type="ECO:0000256" key="2">
    <source>
        <dbReference type="ARBA" id="ARBA00009190"/>
    </source>
</evidence>
<feature type="transmembrane region" description="Helical" evidence="6">
    <location>
        <begin position="96"/>
        <end position="112"/>
    </location>
</feature>
<evidence type="ECO:0000256" key="3">
    <source>
        <dbReference type="ARBA" id="ARBA00022692"/>
    </source>
</evidence>
<evidence type="ECO:0000256" key="4">
    <source>
        <dbReference type="ARBA" id="ARBA00022989"/>
    </source>
</evidence>
<comment type="caution">
    <text evidence="7">The sequence shown here is derived from an EMBL/GenBank/DDBJ whole genome shotgun (WGS) entry which is preliminary data.</text>
</comment>
<keyword evidence="4 6" id="KW-1133">Transmembrane helix</keyword>
<dbReference type="RefSeq" id="WP_121853039.1">
    <property type="nucleotide sequence ID" value="NZ_CP037952.1"/>
</dbReference>
<evidence type="ECO:0000256" key="6">
    <source>
        <dbReference type="RuleBase" id="RU365102"/>
    </source>
</evidence>
<reference evidence="7 8" key="1">
    <citation type="submission" date="2018-09" db="EMBL/GenBank/DDBJ databases">
        <title>Phylogeny of the Shewanellaceae, and recommendation for two new genera, Pseudoshewanella and Parashewanella.</title>
        <authorList>
            <person name="Wang G."/>
        </authorList>
    </citation>
    <scope>NUCLEOTIDE SEQUENCE [LARGE SCALE GENOMIC DNA]</scope>
    <source>
        <strain evidence="7 8">KCTC 22492</strain>
    </source>
</reference>
<evidence type="ECO:0000313" key="8">
    <source>
        <dbReference type="Proteomes" id="UP000273022"/>
    </source>
</evidence>
<keyword evidence="3 6" id="KW-0812">Transmembrane</keyword>
<feature type="transmembrane region" description="Helical" evidence="6">
    <location>
        <begin position="165"/>
        <end position="183"/>
    </location>
</feature>
<protein>
    <recommendedName>
        <fullName evidence="6">GDT1 family protein</fullName>
    </recommendedName>
</protein>
<dbReference type="InterPro" id="IPR001727">
    <property type="entry name" value="GDT1-like"/>
</dbReference>
<feature type="transmembrane region" description="Helical" evidence="6">
    <location>
        <begin position="132"/>
        <end position="153"/>
    </location>
</feature>
<evidence type="ECO:0000256" key="5">
    <source>
        <dbReference type="ARBA" id="ARBA00023136"/>
    </source>
</evidence>
<dbReference type="Proteomes" id="UP000273022">
    <property type="component" value="Unassembled WGS sequence"/>
</dbReference>
<dbReference type="PANTHER" id="PTHR12608:SF1">
    <property type="entry name" value="TRANSMEMBRANE PROTEIN 165"/>
    <property type="match status" value="1"/>
</dbReference>
<name>A0A3A6U7F0_9GAMM</name>
<evidence type="ECO:0000256" key="1">
    <source>
        <dbReference type="ARBA" id="ARBA00004141"/>
    </source>
</evidence>
<feature type="transmembrane region" description="Helical" evidence="6">
    <location>
        <begin position="66"/>
        <end position="84"/>
    </location>
</feature>
<dbReference type="OrthoDB" id="9801356at2"/>
<dbReference type="GO" id="GO:0046873">
    <property type="term" value="F:metal ion transmembrane transporter activity"/>
    <property type="evidence" value="ECO:0007669"/>
    <property type="project" value="InterPro"/>
</dbReference>
<feature type="transmembrane region" description="Helical" evidence="6">
    <location>
        <begin position="38"/>
        <end position="59"/>
    </location>
</feature>
<dbReference type="PANTHER" id="PTHR12608">
    <property type="entry name" value="TRANSMEMBRANE PROTEIN HTP-1 RELATED"/>
    <property type="match status" value="1"/>
</dbReference>
<evidence type="ECO:0000313" key="7">
    <source>
        <dbReference type="EMBL" id="RJY17825.1"/>
    </source>
</evidence>